<name>A0A8C5BQM6_GADMO</name>
<dbReference type="PANTHER" id="PTHR15727:SF3">
    <property type="entry name" value="RING FINGER PROTEIN 214"/>
    <property type="match status" value="1"/>
</dbReference>
<keyword evidence="2 4" id="KW-0863">Zinc-finger</keyword>
<evidence type="ECO:0000256" key="4">
    <source>
        <dbReference type="PROSITE-ProRule" id="PRU00175"/>
    </source>
</evidence>
<evidence type="ECO:0000313" key="8">
    <source>
        <dbReference type="Ensembl" id="ENSGMOP00000049649.1"/>
    </source>
</evidence>
<feature type="domain" description="RING-type" evidence="7">
    <location>
        <begin position="448"/>
        <end position="489"/>
    </location>
</feature>
<dbReference type="GeneTree" id="ENSGT00940000159470"/>
<dbReference type="AlphaFoldDB" id="A0A8C5BQM6"/>
<feature type="compositionally biased region" description="Pro residues" evidence="6">
    <location>
        <begin position="263"/>
        <end position="281"/>
    </location>
</feature>
<organism evidence="8 9">
    <name type="scientific">Gadus morhua</name>
    <name type="common">Atlantic cod</name>
    <dbReference type="NCBI Taxonomy" id="8049"/>
    <lineage>
        <taxon>Eukaryota</taxon>
        <taxon>Metazoa</taxon>
        <taxon>Chordata</taxon>
        <taxon>Craniata</taxon>
        <taxon>Vertebrata</taxon>
        <taxon>Euteleostomi</taxon>
        <taxon>Actinopterygii</taxon>
        <taxon>Neopterygii</taxon>
        <taxon>Teleostei</taxon>
        <taxon>Neoteleostei</taxon>
        <taxon>Acanthomorphata</taxon>
        <taxon>Zeiogadaria</taxon>
        <taxon>Gadariae</taxon>
        <taxon>Gadiformes</taxon>
        <taxon>Gadoidei</taxon>
        <taxon>Gadidae</taxon>
        <taxon>Gadus</taxon>
    </lineage>
</organism>
<evidence type="ECO:0000256" key="2">
    <source>
        <dbReference type="ARBA" id="ARBA00022771"/>
    </source>
</evidence>
<dbReference type="Gene3D" id="3.30.40.10">
    <property type="entry name" value="Zinc/RING finger domain, C3HC4 (zinc finger)"/>
    <property type="match status" value="1"/>
</dbReference>
<accession>A0A8C5BQM6</accession>
<dbReference type="InterPro" id="IPR013083">
    <property type="entry name" value="Znf_RING/FYVE/PHD"/>
</dbReference>
<evidence type="ECO:0000256" key="6">
    <source>
        <dbReference type="SAM" id="MobiDB-lite"/>
    </source>
</evidence>
<reference evidence="8" key="1">
    <citation type="submission" date="2025-08" db="UniProtKB">
        <authorList>
            <consortium name="Ensembl"/>
        </authorList>
    </citation>
    <scope>IDENTIFICATION</scope>
</reference>
<dbReference type="GO" id="GO:0008270">
    <property type="term" value="F:zinc ion binding"/>
    <property type="evidence" value="ECO:0007669"/>
    <property type="project" value="UniProtKB-KW"/>
</dbReference>
<evidence type="ECO:0000256" key="5">
    <source>
        <dbReference type="SAM" id="Coils"/>
    </source>
</evidence>
<feature type="region of interest" description="Disordered" evidence="6">
    <location>
        <begin position="263"/>
        <end position="379"/>
    </location>
</feature>
<dbReference type="InterPro" id="IPR011016">
    <property type="entry name" value="Znf_RING-CH"/>
</dbReference>
<dbReference type="PRINTS" id="PR01217">
    <property type="entry name" value="PRICHEXTENSN"/>
</dbReference>
<feature type="coiled-coil region" evidence="5">
    <location>
        <begin position="77"/>
        <end position="150"/>
    </location>
</feature>
<dbReference type="Ensembl" id="ENSGMOT00000071583.1">
    <property type="protein sequence ID" value="ENSGMOP00000049649.1"/>
    <property type="gene ID" value="ENSGMOG00000023947.1"/>
</dbReference>
<protein>
    <recommendedName>
        <fullName evidence="7">RING-type domain-containing protein</fullName>
    </recommendedName>
</protein>
<proteinExistence type="predicted"/>
<dbReference type="InterPro" id="IPR001841">
    <property type="entry name" value="Znf_RING"/>
</dbReference>
<evidence type="ECO:0000256" key="3">
    <source>
        <dbReference type="ARBA" id="ARBA00022833"/>
    </source>
</evidence>
<dbReference type="PROSITE" id="PS50089">
    <property type="entry name" value="ZF_RING_2"/>
    <property type="match status" value="1"/>
</dbReference>
<dbReference type="GO" id="GO:0004842">
    <property type="term" value="F:ubiquitin-protein transferase activity"/>
    <property type="evidence" value="ECO:0007669"/>
    <property type="project" value="TreeGrafter"/>
</dbReference>
<keyword evidence="5" id="KW-0175">Coiled coil</keyword>
<evidence type="ECO:0000313" key="9">
    <source>
        <dbReference type="Proteomes" id="UP000694546"/>
    </source>
</evidence>
<dbReference type="PANTHER" id="PTHR15727">
    <property type="entry name" value="RING FINGER PROTEIN 214"/>
    <property type="match status" value="1"/>
</dbReference>
<keyword evidence="9" id="KW-1185">Reference proteome</keyword>
<dbReference type="SMART" id="SM00744">
    <property type="entry name" value="RINGv"/>
    <property type="match status" value="1"/>
</dbReference>
<keyword evidence="1" id="KW-0479">Metal-binding</keyword>
<evidence type="ECO:0000259" key="7">
    <source>
        <dbReference type="PROSITE" id="PS50089"/>
    </source>
</evidence>
<dbReference type="SUPFAM" id="SSF57850">
    <property type="entry name" value="RING/U-box"/>
    <property type="match status" value="1"/>
</dbReference>
<keyword evidence="3" id="KW-0862">Zinc</keyword>
<dbReference type="OMA" id="AGMEPGW"/>
<dbReference type="Proteomes" id="UP000694546">
    <property type="component" value="Chromosome 11"/>
</dbReference>
<evidence type="ECO:0000256" key="1">
    <source>
        <dbReference type="ARBA" id="ARBA00022723"/>
    </source>
</evidence>
<sequence length="492" mass="54882">MTDVEQCAAAMLDGGREWSAEETDLVSRHRVEEEGRVEQQQLLQAEHKRTVRQHQLLLQKLDSLRVKLQLNDSKVSRKSFLLRKQEMTSQKNRAQEENNRLQTELEEVEQRLSPLQAEQEVEQRLWEAELSQLTEEMERVQAASREVEQRALEDGVVLVERQREATMASMEFWLREVGQYLQALQLDPSPSRLQERLHWERQEASVRRRRDQLPVHFQGLLQQLGEGGPLEAPPGAEALPKVPTAELIISQILMSLEQAAFLPPPAHPLAPPRSPPPPRITPPTGHQTPPPPRITQPTGHQTPPPSRIIPHSGHQTPPPPRITPPTGHQTPPPSRITPPTGHQTPPPSRITPVTGHQTPPPSRITPPTGHQTPPPHSGPVGKLDLLLDHLAAKFKQCSRARLTVALQHIKSERGTMAGLSRDELTEQVGLKLAPAPRPAPRPAARSFCLMCQNPVEPAARQPLACAHCVHRQCISVWLSSSGNNSCPFCPAH</sequence>
<reference evidence="8" key="2">
    <citation type="submission" date="2025-09" db="UniProtKB">
        <authorList>
            <consortium name="Ensembl"/>
        </authorList>
    </citation>
    <scope>IDENTIFICATION</scope>
</reference>